<dbReference type="PANTHER" id="PTHR31471:SF51">
    <property type="entry name" value="REMORIN FAMILY PROTEIN"/>
    <property type="match status" value="1"/>
</dbReference>
<dbReference type="Pfam" id="PF03763">
    <property type="entry name" value="Remorin_C"/>
    <property type="match status" value="2"/>
</dbReference>
<dbReference type="AlphaFoldDB" id="A0A2G9HWN4"/>
<feature type="compositionally biased region" description="Basic and acidic residues" evidence="3">
    <location>
        <begin position="64"/>
        <end position="118"/>
    </location>
</feature>
<sequence>MSWIDAEFAAAVAAAAYAIYTLEESKPRVWSETTFGPDKSMDKMRSKAKDTEILPEPSKTAPKFTDKTSQRSFKDPEIKMKSKPKDTGIVPEPHKSPPKFMDETSKQSFKDSDTKMPEKAPGPAPSIKKKTSFAEINETNSDKPDNQELEKAPERTPSVGRPPTFAHMHSDTKDSTMPTTPVETRRQNVRKPGPRDYVADAWTKEKMASIKERYERLRDTIDKWEAKKKTKANIKKERTEAKLEKRRAEAVGSGKIERIKAELEKKRAKAVKRYHSDIARIEEIAAGARAQAGENRRNEEFKVKEKANRIRLTGELPTKRCLCF</sequence>
<evidence type="ECO:0000313" key="6">
    <source>
        <dbReference type="Proteomes" id="UP000231279"/>
    </source>
</evidence>
<accession>A0A2G9HWN4</accession>
<organism evidence="5 6">
    <name type="scientific">Handroanthus impetiginosus</name>
    <dbReference type="NCBI Taxonomy" id="429701"/>
    <lineage>
        <taxon>Eukaryota</taxon>
        <taxon>Viridiplantae</taxon>
        <taxon>Streptophyta</taxon>
        <taxon>Embryophyta</taxon>
        <taxon>Tracheophyta</taxon>
        <taxon>Spermatophyta</taxon>
        <taxon>Magnoliopsida</taxon>
        <taxon>eudicotyledons</taxon>
        <taxon>Gunneridae</taxon>
        <taxon>Pentapetalae</taxon>
        <taxon>asterids</taxon>
        <taxon>lamiids</taxon>
        <taxon>Lamiales</taxon>
        <taxon>Bignoniaceae</taxon>
        <taxon>Crescentiina</taxon>
        <taxon>Tabebuia alliance</taxon>
        <taxon>Handroanthus</taxon>
    </lineage>
</organism>
<feature type="domain" description="Remorin C-terminal" evidence="4">
    <location>
        <begin position="255"/>
        <end position="319"/>
    </location>
</feature>
<keyword evidence="2" id="KW-0175">Coiled coil</keyword>
<feature type="coiled-coil region" evidence="2">
    <location>
        <begin position="207"/>
        <end position="251"/>
    </location>
</feature>
<keyword evidence="6" id="KW-1185">Reference proteome</keyword>
<gene>
    <name evidence="5" type="ORF">CDL12_05347</name>
</gene>
<feature type="compositionally biased region" description="Basic and acidic residues" evidence="3">
    <location>
        <begin position="140"/>
        <end position="154"/>
    </location>
</feature>
<feature type="region of interest" description="Disordered" evidence="3">
    <location>
        <begin position="31"/>
        <end position="196"/>
    </location>
</feature>
<evidence type="ECO:0000256" key="3">
    <source>
        <dbReference type="SAM" id="MobiDB-lite"/>
    </source>
</evidence>
<feature type="compositionally biased region" description="Basic and acidic residues" evidence="3">
    <location>
        <begin position="39"/>
        <end position="52"/>
    </location>
</feature>
<reference evidence="6" key="1">
    <citation type="journal article" date="2018" name="Gigascience">
        <title>Genome assembly of the Pink Ipe (Handroanthus impetiginosus, Bignoniaceae), a highly valued, ecologically keystone Neotropical timber forest tree.</title>
        <authorList>
            <person name="Silva-Junior O.B."/>
            <person name="Grattapaglia D."/>
            <person name="Novaes E."/>
            <person name="Collevatti R.G."/>
        </authorList>
    </citation>
    <scope>NUCLEOTIDE SEQUENCE [LARGE SCALE GENOMIC DNA]</scope>
    <source>
        <strain evidence="6">cv. UFG-1</strain>
    </source>
</reference>
<dbReference type="OrthoDB" id="1879425at2759"/>
<evidence type="ECO:0000256" key="2">
    <source>
        <dbReference type="SAM" id="Coils"/>
    </source>
</evidence>
<dbReference type="PANTHER" id="PTHR31471">
    <property type="entry name" value="OS02G0116800 PROTEIN"/>
    <property type="match status" value="1"/>
</dbReference>
<proteinExistence type="inferred from homology"/>
<protein>
    <recommendedName>
        <fullName evidence="4">Remorin C-terminal domain-containing protein</fullName>
    </recommendedName>
</protein>
<evidence type="ECO:0000313" key="5">
    <source>
        <dbReference type="EMBL" id="PIN21934.1"/>
    </source>
</evidence>
<dbReference type="STRING" id="429701.A0A2G9HWN4"/>
<dbReference type="InterPro" id="IPR005516">
    <property type="entry name" value="Remorin_C"/>
</dbReference>
<dbReference type="Proteomes" id="UP000231279">
    <property type="component" value="Unassembled WGS sequence"/>
</dbReference>
<dbReference type="EMBL" id="NKXS01000858">
    <property type="protein sequence ID" value="PIN21934.1"/>
    <property type="molecule type" value="Genomic_DNA"/>
</dbReference>
<feature type="domain" description="Remorin C-terminal" evidence="4">
    <location>
        <begin position="198"/>
        <end position="251"/>
    </location>
</feature>
<comment type="similarity">
    <text evidence="1">Belongs to the remorin family.</text>
</comment>
<evidence type="ECO:0000259" key="4">
    <source>
        <dbReference type="Pfam" id="PF03763"/>
    </source>
</evidence>
<evidence type="ECO:0000256" key="1">
    <source>
        <dbReference type="ARBA" id="ARBA00005711"/>
    </source>
</evidence>
<comment type="caution">
    <text evidence="5">The sequence shown here is derived from an EMBL/GenBank/DDBJ whole genome shotgun (WGS) entry which is preliminary data.</text>
</comment>
<name>A0A2G9HWN4_9LAMI</name>